<dbReference type="OrthoDB" id="252257at2"/>
<dbReference type="CDD" id="cd00093">
    <property type="entry name" value="HTH_XRE"/>
    <property type="match status" value="1"/>
</dbReference>
<accession>A0A318TQZ4</accession>
<organism evidence="2 3">
    <name type="scientific">Ureibacillus chungkukjangi</name>
    <dbReference type="NCBI Taxonomy" id="1202712"/>
    <lineage>
        <taxon>Bacteria</taxon>
        <taxon>Bacillati</taxon>
        <taxon>Bacillota</taxon>
        <taxon>Bacilli</taxon>
        <taxon>Bacillales</taxon>
        <taxon>Caryophanaceae</taxon>
        <taxon>Ureibacillus</taxon>
    </lineage>
</organism>
<evidence type="ECO:0000313" key="3">
    <source>
        <dbReference type="Proteomes" id="UP000247416"/>
    </source>
</evidence>
<dbReference type="SUPFAM" id="SSF47413">
    <property type="entry name" value="lambda repressor-like DNA-binding domains"/>
    <property type="match status" value="1"/>
</dbReference>
<dbReference type="SMART" id="SM00530">
    <property type="entry name" value="HTH_XRE"/>
    <property type="match status" value="1"/>
</dbReference>
<protein>
    <submittedName>
        <fullName evidence="2">Rgg/GadR/MutR family transcriptional activator</fullName>
    </submittedName>
</protein>
<dbReference type="PROSITE" id="PS50943">
    <property type="entry name" value="HTH_CROC1"/>
    <property type="match status" value="1"/>
</dbReference>
<name>A0A318TQZ4_9BACL</name>
<dbReference type="Gene3D" id="1.25.40.400">
    <property type="match status" value="1"/>
</dbReference>
<reference evidence="2 3" key="1">
    <citation type="submission" date="2018-06" db="EMBL/GenBank/DDBJ databases">
        <title>Genomic Encyclopedia of Archaeal and Bacterial Type Strains, Phase II (KMG-II): from individual species to whole genera.</title>
        <authorList>
            <person name="Goeker M."/>
        </authorList>
    </citation>
    <scope>NUCLEOTIDE SEQUENCE [LARGE SCALE GENOMIC DNA]</scope>
    <source>
        <strain evidence="2 3">KACC 16626</strain>
    </source>
</reference>
<keyword evidence="3" id="KW-1185">Reference proteome</keyword>
<dbReference type="InterPro" id="IPR010057">
    <property type="entry name" value="Transcription_activator_Rgg_C"/>
</dbReference>
<dbReference type="InterPro" id="IPR010982">
    <property type="entry name" value="Lambda_DNA-bd_dom_sf"/>
</dbReference>
<dbReference type="NCBIfam" id="TIGR01716">
    <property type="entry name" value="RGG_Cterm"/>
    <property type="match status" value="1"/>
</dbReference>
<dbReference type="Proteomes" id="UP000247416">
    <property type="component" value="Unassembled WGS sequence"/>
</dbReference>
<dbReference type="Pfam" id="PF21259">
    <property type="entry name" value="Rgg_C"/>
    <property type="match status" value="1"/>
</dbReference>
<dbReference type="InterPro" id="IPR053163">
    <property type="entry name" value="HTH-type_regulator_Rgg"/>
</dbReference>
<feature type="domain" description="HTH cro/C1-type" evidence="1">
    <location>
        <begin position="7"/>
        <end position="61"/>
    </location>
</feature>
<dbReference type="Gene3D" id="1.10.260.40">
    <property type="entry name" value="lambda repressor-like DNA-binding domains"/>
    <property type="match status" value="1"/>
</dbReference>
<sequence length="296" mass="34982">MEIGQVIRYIRTNKKITQQDLATAIGMTRPYIARIESGKNSISSDKLTEILEYCNVTYNEFFYIKNDYKPSSKMNEFNRVIELYYANNMEEILKIKKTVSEQYEKNGDIFLRHLYILCHCIENDLDSSKVNEEYIKEITDYLLSMDEWCYHELAVMNNFILLFPPETAFLMTKNLLKRADKYKGLNLDKNMLSYIFFNLLECSFKYGGYYYSKIVLDATKNYYKNVSDFFQQTLIIYYEGMLNIVENSIEEGIAKCERAFIIFQTLGHESIYQKYKADLEELLSKVKNKEATAEEV</sequence>
<evidence type="ECO:0000259" key="1">
    <source>
        <dbReference type="PROSITE" id="PS50943"/>
    </source>
</evidence>
<comment type="caution">
    <text evidence="2">The sequence shown here is derived from an EMBL/GenBank/DDBJ whole genome shotgun (WGS) entry which is preliminary data.</text>
</comment>
<gene>
    <name evidence="2" type="ORF">BJ095_11161</name>
</gene>
<proteinExistence type="predicted"/>
<evidence type="ECO:0000313" key="2">
    <source>
        <dbReference type="EMBL" id="PYF06230.1"/>
    </source>
</evidence>
<dbReference type="Pfam" id="PF01381">
    <property type="entry name" value="HTH_3"/>
    <property type="match status" value="1"/>
</dbReference>
<dbReference type="InterPro" id="IPR001387">
    <property type="entry name" value="Cro/C1-type_HTH"/>
</dbReference>
<dbReference type="EMBL" id="QJTJ01000011">
    <property type="protein sequence ID" value="PYF06230.1"/>
    <property type="molecule type" value="Genomic_DNA"/>
</dbReference>
<dbReference type="RefSeq" id="WP_107935089.1">
    <property type="nucleotide sequence ID" value="NZ_CP085009.1"/>
</dbReference>
<dbReference type="AlphaFoldDB" id="A0A318TQZ4"/>
<dbReference type="PANTHER" id="PTHR37038">
    <property type="entry name" value="TRANSCRIPTIONAL REGULATOR-RELATED"/>
    <property type="match status" value="1"/>
</dbReference>
<dbReference type="GO" id="GO:0003677">
    <property type="term" value="F:DNA binding"/>
    <property type="evidence" value="ECO:0007669"/>
    <property type="project" value="InterPro"/>
</dbReference>